<reference evidence="2" key="1">
    <citation type="journal article" date="2019" name="Int. J. Syst. Evol. Microbiol.">
        <title>The Global Catalogue of Microorganisms (GCM) 10K type strain sequencing project: providing services to taxonomists for standard genome sequencing and annotation.</title>
        <authorList>
            <consortium name="The Broad Institute Genomics Platform"/>
            <consortium name="The Broad Institute Genome Sequencing Center for Infectious Disease"/>
            <person name="Wu L."/>
            <person name="Ma J."/>
        </authorList>
    </citation>
    <scope>NUCLEOTIDE SEQUENCE [LARGE SCALE GENOMIC DNA]</scope>
    <source>
        <strain evidence="2">JCM 17933</strain>
    </source>
</reference>
<proteinExistence type="predicted"/>
<keyword evidence="2" id="KW-1185">Reference proteome</keyword>
<gene>
    <name evidence="1" type="ORF">GCM10023191_009020</name>
</gene>
<protein>
    <submittedName>
        <fullName evidence="1">Uncharacterized protein</fullName>
    </submittedName>
</protein>
<dbReference type="InterPro" id="IPR049812">
    <property type="entry name" value="DpdG-like"/>
</dbReference>
<accession>A0ABP8PEQ0</accession>
<dbReference type="RefSeq" id="WP_345457799.1">
    <property type="nucleotide sequence ID" value="NZ_BAABHF010000009.1"/>
</dbReference>
<comment type="caution">
    <text evidence="1">The sequence shown here is derived from an EMBL/GenBank/DDBJ whole genome shotgun (WGS) entry which is preliminary data.</text>
</comment>
<organism evidence="1 2">
    <name type="scientific">Actinoallomurus oryzae</name>
    <dbReference type="NCBI Taxonomy" id="502180"/>
    <lineage>
        <taxon>Bacteria</taxon>
        <taxon>Bacillati</taxon>
        <taxon>Actinomycetota</taxon>
        <taxon>Actinomycetes</taxon>
        <taxon>Streptosporangiales</taxon>
        <taxon>Thermomonosporaceae</taxon>
        <taxon>Actinoallomurus</taxon>
    </lineage>
</organism>
<dbReference type="Proteomes" id="UP001500503">
    <property type="component" value="Unassembled WGS sequence"/>
</dbReference>
<dbReference type="NCBIfam" id="NF041064">
    <property type="entry name" value="DpdG"/>
    <property type="match status" value="1"/>
</dbReference>
<name>A0ABP8PEQ0_9ACTN</name>
<dbReference type="EMBL" id="BAABHF010000009">
    <property type="protein sequence ID" value="GAA4485039.1"/>
    <property type="molecule type" value="Genomic_DNA"/>
</dbReference>
<evidence type="ECO:0000313" key="2">
    <source>
        <dbReference type="Proteomes" id="UP001500503"/>
    </source>
</evidence>
<sequence>MALLNTPVPYPGEIWAVVRFLASRSGPVAYDTLRTFLEPDSRESKKLTTVHYALTTLRSLGLAEKSGDSQEWALAGDLTALSWDDYAAFQRALRSAVLGLRGHQPAETADDLRRALVWSLTRDPFSESFNWTVVDSRHQRDAPDGELVFVNDTRWSPFMAWATSLGLGAPAPHIAQRYIPDCTRAVQQVLEEHLPPGAPADALDVLRLLREHLPVLPGGAISNNLGYGLADDRTAGAALSFALMRGKYEKWLVLSSDSDAKQPIKVQDPEQSSMRLCSSIARQEAAHV</sequence>
<evidence type="ECO:0000313" key="1">
    <source>
        <dbReference type="EMBL" id="GAA4485039.1"/>
    </source>
</evidence>